<dbReference type="SUPFAM" id="SSF52047">
    <property type="entry name" value="RNI-like"/>
    <property type="match status" value="1"/>
</dbReference>
<protein>
    <recommendedName>
        <fullName evidence="1">F-box domain-containing protein</fullName>
    </recommendedName>
</protein>
<evidence type="ECO:0000313" key="2">
    <source>
        <dbReference type="EMBL" id="OAD72493.1"/>
    </source>
</evidence>
<keyword evidence="3" id="KW-1185">Reference proteome</keyword>
<evidence type="ECO:0000259" key="1">
    <source>
        <dbReference type="PROSITE" id="PS50181"/>
    </source>
</evidence>
<dbReference type="GeneID" id="28992612"/>
<dbReference type="InterPro" id="IPR001810">
    <property type="entry name" value="F-box_dom"/>
</dbReference>
<dbReference type="InterPro" id="IPR036047">
    <property type="entry name" value="F-box-like_dom_sf"/>
</dbReference>
<dbReference type="InParanoid" id="A0A162U5J6"/>
<reference evidence="3" key="1">
    <citation type="submission" date="2015-06" db="EMBL/GenBank/DDBJ databases">
        <title>Expansion of signal transduction pathways in fungi by whole-genome duplication.</title>
        <authorList>
            <consortium name="DOE Joint Genome Institute"/>
            <person name="Corrochano L.M."/>
            <person name="Kuo A."/>
            <person name="Marcet-Houben M."/>
            <person name="Polaino S."/>
            <person name="Salamov A."/>
            <person name="Villalobos J.M."/>
            <person name="Alvarez M.I."/>
            <person name="Avalos J."/>
            <person name="Benito E.P."/>
            <person name="Benoit I."/>
            <person name="Burger G."/>
            <person name="Camino L.P."/>
            <person name="Canovas D."/>
            <person name="Cerda-Olmedo E."/>
            <person name="Cheng J.-F."/>
            <person name="Dominguez A."/>
            <person name="Elias M."/>
            <person name="Eslava A.P."/>
            <person name="Glaser F."/>
            <person name="Grimwood J."/>
            <person name="Gutierrez G."/>
            <person name="Heitman J."/>
            <person name="Henrissat B."/>
            <person name="Iturriaga E.A."/>
            <person name="Lang B.F."/>
            <person name="Lavin J.L."/>
            <person name="Lee S."/>
            <person name="Li W."/>
            <person name="Lindquist E."/>
            <person name="Lopez-Garcia S."/>
            <person name="Luque E.M."/>
            <person name="Marcos A.T."/>
            <person name="Martin J."/>
            <person name="McCluskey K."/>
            <person name="Medina H.R."/>
            <person name="Miralles-Duran A."/>
            <person name="Miyazaki A."/>
            <person name="Munoz-Torres E."/>
            <person name="Oguiza J.A."/>
            <person name="Ohm R."/>
            <person name="Olmedo M."/>
            <person name="Orejas M."/>
            <person name="Ortiz-Castellanos L."/>
            <person name="Pisabarro A.G."/>
            <person name="Rodriguez-Romero J."/>
            <person name="Ruiz-Herrera J."/>
            <person name="Ruiz-Vazquez R."/>
            <person name="Sanz C."/>
            <person name="Schackwitz W."/>
            <person name="Schmutz J."/>
            <person name="Shahriari M."/>
            <person name="Shelest E."/>
            <person name="Silva-Franco F."/>
            <person name="Soanes D."/>
            <person name="Syed K."/>
            <person name="Tagua V.G."/>
            <person name="Talbot N.J."/>
            <person name="Thon M."/>
            <person name="De vries R.P."/>
            <person name="Wiebenga A."/>
            <person name="Yadav J.S."/>
            <person name="Braun E.L."/>
            <person name="Baker S."/>
            <person name="Garre V."/>
            <person name="Horwitz B."/>
            <person name="Torres-Martinez S."/>
            <person name="Idnurm A."/>
            <person name="Herrera-Estrella A."/>
            <person name="Gabaldon T."/>
            <person name="Grigoriev I.V."/>
        </authorList>
    </citation>
    <scope>NUCLEOTIDE SEQUENCE [LARGE SCALE GENOMIC DNA]</scope>
    <source>
        <strain evidence="3">NRRL 1555(-)</strain>
    </source>
</reference>
<organism evidence="2 3">
    <name type="scientific">Phycomyces blakesleeanus (strain ATCC 8743b / DSM 1359 / FGSC 10004 / NBRC 33097 / NRRL 1555)</name>
    <dbReference type="NCBI Taxonomy" id="763407"/>
    <lineage>
        <taxon>Eukaryota</taxon>
        <taxon>Fungi</taxon>
        <taxon>Fungi incertae sedis</taxon>
        <taxon>Mucoromycota</taxon>
        <taxon>Mucoromycotina</taxon>
        <taxon>Mucoromycetes</taxon>
        <taxon>Mucorales</taxon>
        <taxon>Phycomycetaceae</taxon>
        <taxon>Phycomyces</taxon>
    </lineage>
</organism>
<dbReference type="AlphaFoldDB" id="A0A162U5J6"/>
<sequence>MHISKIPPEILTSIALSFSEKDLPQCSLVCKKWREVFYVEPRGTVKIYDSVLGAMLYRFFKEKHLIYRQHVQAITGFEECPVSINNLLILQKLFPNTRNLDITISHPNTRNTDTKWSVRKLLKNLGIQFDQSVDSSLKKPYYVILSRFSCLTTLDLMFSGSYTSRVGDFEAIHNYLPHLESFSHRVELASITEEEMKCINETVPVNNLSKISIAMDTQDLRWLYYFAVKYPNVREMTLEAMGIRNFLEDCNTAVAKSKISSLPHVFSSLKKLTLENSPHTSSFLLAFYQCFYNGTLSIKEFLYKFYISCKERAIENATAEFMRVCSRTIESITLSEIDYMEQPNPFDSTHLFTDCPRLTNLEFYNCGSCLQFNTILDCCPSLKKLELYTGGAYIDSRAIQSFHPHGLRIIRLDQATIDPDTMKYISARCLSLSHVYFHKLMVIGTISEDTGNLLIDMSNLRLKKLIISSIFYKLHVEVGLWYPWTKIDFMKLVQLAKPYPRTIERNEQNDQHFANHVPRYETVTIWYKVLTRSYSVKDMALPATQQETTPQGSPHYGDNNFPPLSPNIHPSTQPNAPTHALPTTTPITFASLVDPEKQRSLTRIERVLGSDDPYAIPTECRFGTSPHSVFYDLPQSDDSFMAAFWTAIHAAFSEEEAFAEVTSVRNNTHIVELLP</sequence>
<dbReference type="Pfam" id="PF12937">
    <property type="entry name" value="F-box-like"/>
    <property type="match status" value="1"/>
</dbReference>
<gene>
    <name evidence="2" type="ORF">PHYBLDRAFT_146685</name>
</gene>
<dbReference type="Proteomes" id="UP000077315">
    <property type="component" value="Unassembled WGS sequence"/>
</dbReference>
<name>A0A162U5J6_PHYB8</name>
<accession>A0A162U5J6</accession>
<dbReference type="RefSeq" id="XP_018290533.1">
    <property type="nucleotide sequence ID" value="XM_018431706.1"/>
</dbReference>
<evidence type="ECO:0000313" key="3">
    <source>
        <dbReference type="Proteomes" id="UP000077315"/>
    </source>
</evidence>
<dbReference type="Gene3D" id="1.20.1280.50">
    <property type="match status" value="1"/>
</dbReference>
<feature type="domain" description="F-box" evidence="1">
    <location>
        <begin position="1"/>
        <end position="51"/>
    </location>
</feature>
<dbReference type="VEuPathDB" id="FungiDB:PHYBLDRAFT_146685"/>
<dbReference type="PROSITE" id="PS50181">
    <property type="entry name" value="FBOX"/>
    <property type="match status" value="1"/>
</dbReference>
<proteinExistence type="predicted"/>
<dbReference type="Gene3D" id="3.80.10.10">
    <property type="entry name" value="Ribonuclease Inhibitor"/>
    <property type="match status" value="1"/>
</dbReference>
<dbReference type="SUPFAM" id="SSF81383">
    <property type="entry name" value="F-box domain"/>
    <property type="match status" value="1"/>
</dbReference>
<dbReference type="CDD" id="cd09917">
    <property type="entry name" value="F-box_SF"/>
    <property type="match status" value="1"/>
</dbReference>
<dbReference type="EMBL" id="KV440983">
    <property type="protein sequence ID" value="OAD72493.1"/>
    <property type="molecule type" value="Genomic_DNA"/>
</dbReference>
<dbReference type="InterPro" id="IPR032675">
    <property type="entry name" value="LRR_dom_sf"/>
</dbReference>